<dbReference type="EMBL" id="MTYJ01000015">
    <property type="protein sequence ID" value="OQV22770.1"/>
    <property type="molecule type" value="Genomic_DNA"/>
</dbReference>
<comment type="caution">
    <text evidence="2">The sequence shown here is derived from an EMBL/GenBank/DDBJ whole genome shotgun (WGS) entry which is preliminary data.</text>
</comment>
<sequence>MLSGVMALLVLVQIAGGSVVRTPEPEERSIVMPGGRVRTLMCPADTPFIQIYTAVYRSNSKTSKGQTCEASYWNLLQQGCSNSKIKGRCEISTKAQDLQKPACADRRSRMNLYLTYKCSEHSILLAVSSTDPMCSFLRFSRYCL</sequence>
<name>A0A1W0X602_HYPEX</name>
<evidence type="ECO:0008006" key="4">
    <source>
        <dbReference type="Google" id="ProtNLM"/>
    </source>
</evidence>
<keyword evidence="1" id="KW-0732">Signal</keyword>
<dbReference type="AlphaFoldDB" id="A0A1W0X602"/>
<feature type="chain" id="PRO_5012664242" description="SUEL-type lectin domain-containing protein" evidence="1">
    <location>
        <begin position="18"/>
        <end position="144"/>
    </location>
</feature>
<protein>
    <recommendedName>
        <fullName evidence="4">SUEL-type lectin domain-containing protein</fullName>
    </recommendedName>
</protein>
<keyword evidence="3" id="KW-1185">Reference proteome</keyword>
<gene>
    <name evidence="2" type="ORF">BV898_03207</name>
</gene>
<organism evidence="2 3">
    <name type="scientific">Hypsibius exemplaris</name>
    <name type="common">Freshwater tardigrade</name>
    <dbReference type="NCBI Taxonomy" id="2072580"/>
    <lineage>
        <taxon>Eukaryota</taxon>
        <taxon>Metazoa</taxon>
        <taxon>Ecdysozoa</taxon>
        <taxon>Tardigrada</taxon>
        <taxon>Eutardigrada</taxon>
        <taxon>Parachela</taxon>
        <taxon>Hypsibioidea</taxon>
        <taxon>Hypsibiidae</taxon>
        <taxon>Hypsibius</taxon>
    </lineage>
</organism>
<proteinExistence type="predicted"/>
<evidence type="ECO:0000313" key="3">
    <source>
        <dbReference type="Proteomes" id="UP000192578"/>
    </source>
</evidence>
<accession>A0A1W0X602</accession>
<evidence type="ECO:0000313" key="2">
    <source>
        <dbReference type="EMBL" id="OQV22770.1"/>
    </source>
</evidence>
<evidence type="ECO:0000256" key="1">
    <source>
        <dbReference type="SAM" id="SignalP"/>
    </source>
</evidence>
<feature type="signal peptide" evidence="1">
    <location>
        <begin position="1"/>
        <end position="17"/>
    </location>
</feature>
<dbReference type="Proteomes" id="UP000192578">
    <property type="component" value="Unassembled WGS sequence"/>
</dbReference>
<reference evidence="3" key="1">
    <citation type="submission" date="2017-01" db="EMBL/GenBank/DDBJ databases">
        <title>Comparative genomics of anhydrobiosis in the tardigrade Hypsibius dujardini.</title>
        <authorList>
            <person name="Yoshida Y."/>
            <person name="Koutsovoulos G."/>
            <person name="Laetsch D."/>
            <person name="Stevens L."/>
            <person name="Kumar S."/>
            <person name="Horikawa D."/>
            <person name="Ishino K."/>
            <person name="Komine S."/>
            <person name="Tomita M."/>
            <person name="Blaxter M."/>
            <person name="Arakawa K."/>
        </authorList>
    </citation>
    <scope>NUCLEOTIDE SEQUENCE [LARGE SCALE GENOMIC DNA]</scope>
    <source>
        <strain evidence="3">Z151</strain>
    </source>
</reference>